<dbReference type="InterPro" id="IPR011006">
    <property type="entry name" value="CheY-like_superfamily"/>
</dbReference>
<keyword evidence="5" id="KW-0804">Transcription</keyword>
<dbReference type="GO" id="GO:0005524">
    <property type="term" value="F:ATP binding"/>
    <property type="evidence" value="ECO:0007669"/>
    <property type="project" value="UniProtKB-KW"/>
</dbReference>
<evidence type="ECO:0000259" key="7">
    <source>
        <dbReference type="PROSITE" id="PS50045"/>
    </source>
</evidence>
<evidence type="ECO:0000256" key="2">
    <source>
        <dbReference type="ARBA" id="ARBA00022840"/>
    </source>
</evidence>
<dbReference type="Pfam" id="PF25601">
    <property type="entry name" value="AAA_lid_14"/>
    <property type="match status" value="1"/>
</dbReference>
<comment type="caution">
    <text evidence="9">The sequence shown here is derived from an EMBL/GenBank/DDBJ whole genome shotgun (WGS) entry which is preliminary data.</text>
</comment>
<dbReference type="Proteomes" id="UP000664654">
    <property type="component" value="Unassembled WGS sequence"/>
</dbReference>
<proteinExistence type="predicted"/>
<dbReference type="GO" id="GO:0043565">
    <property type="term" value="F:sequence-specific DNA binding"/>
    <property type="evidence" value="ECO:0007669"/>
    <property type="project" value="InterPro"/>
</dbReference>
<dbReference type="GO" id="GO:0006355">
    <property type="term" value="P:regulation of DNA-templated transcription"/>
    <property type="evidence" value="ECO:0007669"/>
    <property type="project" value="InterPro"/>
</dbReference>
<dbReference type="PROSITE" id="PS00688">
    <property type="entry name" value="SIGMA54_INTERACT_3"/>
    <property type="match status" value="1"/>
</dbReference>
<dbReference type="InterPro" id="IPR027417">
    <property type="entry name" value="P-loop_NTPase"/>
</dbReference>
<name>A0A939DNH8_9ALTE</name>
<reference evidence="9" key="1">
    <citation type="submission" date="2021-03" db="EMBL/GenBank/DDBJ databases">
        <title>novel species isolated from a fishpond in China.</title>
        <authorList>
            <person name="Lu H."/>
            <person name="Cai Z."/>
        </authorList>
    </citation>
    <scope>NUCLEOTIDE SEQUENCE</scope>
    <source>
        <strain evidence="9">JCM 30855</strain>
    </source>
</reference>
<dbReference type="InterPro" id="IPR002197">
    <property type="entry name" value="HTH_Fis"/>
</dbReference>
<protein>
    <submittedName>
        <fullName evidence="9">Sigma-54-dependent Fis family transcriptional regulator</fullName>
    </submittedName>
</protein>
<evidence type="ECO:0000256" key="6">
    <source>
        <dbReference type="PROSITE-ProRule" id="PRU00169"/>
    </source>
</evidence>
<dbReference type="EMBL" id="JAFKCV010000005">
    <property type="protein sequence ID" value="MBN7825845.1"/>
    <property type="molecule type" value="Genomic_DNA"/>
</dbReference>
<keyword evidence="10" id="KW-1185">Reference proteome</keyword>
<accession>A0A939DNH8</accession>
<dbReference type="RefSeq" id="WP_206573951.1">
    <property type="nucleotide sequence ID" value="NZ_JAFKCV010000005.1"/>
</dbReference>
<dbReference type="SMART" id="SM00448">
    <property type="entry name" value="REC"/>
    <property type="match status" value="1"/>
</dbReference>
<dbReference type="SUPFAM" id="SSF52172">
    <property type="entry name" value="CheY-like"/>
    <property type="match status" value="1"/>
</dbReference>
<dbReference type="GO" id="GO:0000160">
    <property type="term" value="P:phosphorelay signal transduction system"/>
    <property type="evidence" value="ECO:0007669"/>
    <property type="project" value="InterPro"/>
</dbReference>
<dbReference type="Pfam" id="PF00158">
    <property type="entry name" value="Sigma54_activat"/>
    <property type="match status" value="1"/>
</dbReference>
<keyword evidence="6" id="KW-0597">Phosphoprotein</keyword>
<evidence type="ECO:0000256" key="3">
    <source>
        <dbReference type="ARBA" id="ARBA00023015"/>
    </source>
</evidence>
<dbReference type="PROSITE" id="PS50045">
    <property type="entry name" value="SIGMA54_INTERACT_4"/>
    <property type="match status" value="1"/>
</dbReference>
<gene>
    <name evidence="9" type="ORF">J0A66_11465</name>
</gene>
<feature type="domain" description="Response regulatory" evidence="8">
    <location>
        <begin position="7"/>
        <end position="124"/>
    </location>
</feature>
<evidence type="ECO:0000313" key="10">
    <source>
        <dbReference type="Proteomes" id="UP000664654"/>
    </source>
</evidence>
<keyword evidence="4" id="KW-0238">DNA-binding</keyword>
<dbReference type="InterPro" id="IPR025943">
    <property type="entry name" value="Sigma_54_int_dom_ATP-bd_2"/>
</dbReference>
<feature type="domain" description="Sigma-54 factor interaction" evidence="7">
    <location>
        <begin position="147"/>
        <end position="375"/>
    </location>
</feature>
<dbReference type="Pfam" id="PF00072">
    <property type="entry name" value="Response_reg"/>
    <property type="match status" value="1"/>
</dbReference>
<keyword evidence="3" id="KW-0805">Transcription regulation</keyword>
<dbReference type="CDD" id="cd00009">
    <property type="entry name" value="AAA"/>
    <property type="match status" value="1"/>
</dbReference>
<dbReference type="PRINTS" id="PR01590">
    <property type="entry name" value="HTHFIS"/>
</dbReference>
<dbReference type="Gene3D" id="3.40.50.2300">
    <property type="match status" value="1"/>
</dbReference>
<evidence type="ECO:0000259" key="8">
    <source>
        <dbReference type="PROSITE" id="PS50110"/>
    </source>
</evidence>
<evidence type="ECO:0000256" key="4">
    <source>
        <dbReference type="ARBA" id="ARBA00023125"/>
    </source>
</evidence>
<dbReference type="InterPro" id="IPR002078">
    <property type="entry name" value="Sigma_54_int"/>
</dbReference>
<dbReference type="InterPro" id="IPR009057">
    <property type="entry name" value="Homeodomain-like_sf"/>
</dbReference>
<keyword evidence="2" id="KW-0067">ATP-binding</keyword>
<dbReference type="Pfam" id="PF02954">
    <property type="entry name" value="HTH_8"/>
    <property type="match status" value="1"/>
</dbReference>
<dbReference type="PROSITE" id="PS50110">
    <property type="entry name" value="RESPONSE_REGULATORY"/>
    <property type="match status" value="1"/>
</dbReference>
<sequence length="455" mass="51130">MGATKGLILVADDDQDIRLALKMLLENEGYQTIEAASQKDIAVVLSRQQPDLVLLDMNFSRDTTSGEEGLTQLRHLTELGIRTVLMTAWGSVELAVKGMQEGAADFIEKPWDKHRLLQILEQQCKIRDLAVQNQTFRAMLNSPEEDWIANSSSMRALESLVRQVAPTRANILILGENGTGKSVLARRIHRLSSRSQHAFISVNMGAIPANLFESELFGHRKGAFTDARESRVGRFELANGGTLFMDEVGTLPPEVQPKLLRVLETGEYEMVGASQTQQSDARIISATNADLQKLVGEGRFRQDLLFRLNTFVLELPALRQRRDDIADLADLFCRRFCRQYGKELAIADSTLDLLLDYDWPGNIRELSHIIERAVLICQHKLITAEHLLLPQQASMQASSLPSRTLDEVEQEMIQSALSRCRGRISQAAQALGISRNALYRRMEKFGLDKREFSDD</sequence>
<dbReference type="Gene3D" id="3.40.50.300">
    <property type="entry name" value="P-loop containing nucleotide triphosphate hydrolases"/>
    <property type="match status" value="1"/>
</dbReference>
<dbReference type="InterPro" id="IPR003593">
    <property type="entry name" value="AAA+_ATPase"/>
</dbReference>
<keyword evidence="1" id="KW-0547">Nucleotide-binding</keyword>
<evidence type="ECO:0000256" key="1">
    <source>
        <dbReference type="ARBA" id="ARBA00022741"/>
    </source>
</evidence>
<dbReference type="SMART" id="SM00382">
    <property type="entry name" value="AAA"/>
    <property type="match status" value="1"/>
</dbReference>
<dbReference type="InterPro" id="IPR025944">
    <property type="entry name" value="Sigma_54_int_dom_CS"/>
</dbReference>
<evidence type="ECO:0000313" key="9">
    <source>
        <dbReference type="EMBL" id="MBN7825845.1"/>
    </source>
</evidence>
<dbReference type="InterPro" id="IPR058031">
    <property type="entry name" value="AAA_lid_NorR"/>
</dbReference>
<dbReference type="PANTHER" id="PTHR32071:SF113">
    <property type="entry name" value="ALGINATE BIOSYNTHESIS TRANSCRIPTIONAL REGULATORY PROTEIN ALGB"/>
    <property type="match status" value="1"/>
</dbReference>
<dbReference type="InterPro" id="IPR001789">
    <property type="entry name" value="Sig_transdc_resp-reg_receiver"/>
</dbReference>
<dbReference type="Gene3D" id="1.10.10.60">
    <property type="entry name" value="Homeodomain-like"/>
    <property type="match status" value="1"/>
</dbReference>
<dbReference type="PANTHER" id="PTHR32071">
    <property type="entry name" value="TRANSCRIPTIONAL REGULATORY PROTEIN"/>
    <property type="match status" value="1"/>
</dbReference>
<evidence type="ECO:0000256" key="5">
    <source>
        <dbReference type="ARBA" id="ARBA00023163"/>
    </source>
</evidence>
<dbReference type="FunFam" id="3.40.50.300:FF:000006">
    <property type="entry name" value="DNA-binding transcriptional regulator NtrC"/>
    <property type="match status" value="1"/>
</dbReference>
<dbReference type="PROSITE" id="PS00676">
    <property type="entry name" value="SIGMA54_INTERACT_2"/>
    <property type="match status" value="1"/>
</dbReference>
<dbReference type="SUPFAM" id="SSF52540">
    <property type="entry name" value="P-loop containing nucleoside triphosphate hydrolases"/>
    <property type="match status" value="1"/>
</dbReference>
<feature type="modified residue" description="4-aspartylphosphate" evidence="6">
    <location>
        <position position="56"/>
    </location>
</feature>
<organism evidence="9 10">
    <name type="scientific">Bowmanella dokdonensis</name>
    <dbReference type="NCBI Taxonomy" id="751969"/>
    <lineage>
        <taxon>Bacteria</taxon>
        <taxon>Pseudomonadati</taxon>
        <taxon>Pseudomonadota</taxon>
        <taxon>Gammaproteobacteria</taxon>
        <taxon>Alteromonadales</taxon>
        <taxon>Alteromonadaceae</taxon>
        <taxon>Bowmanella</taxon>
    </lineage>
</organism>
<dbReference type="SUPFAM" id="SSF46689">
    <property type="entry name" value="Homeodomain-like"/>
    <property type="match status" value="1"/>
</dbReference>
<dbReference type="AlphaFoldDB" id="A0A939DNH8"/>
<dbReference type="Gene3D" id="1.10.8.60">
    <property type="match status" value="1"/>
</dbReference>